<keyword evidence="5" id="KW-0963">Cytoplasm</keyword>
<dbReference type="GO" id="GO:0005737">
    <property type="term" value="C:cytoplasm"/>
    <property type="evidence" value="ECO:0007669"/>
    <property type="project" value="UniProtKB-SubCell"/>
</dbReference>
<dbReference type="Pfam" id="PF03810">
    <property type="entry name" value="IBN_N"/>
    <property type="match status" value="1"/>
</dbReference>
<organism evidence="9 10">
    <name type="scientific">Amphimedon queenslandica</name>
    <name type="common">Sponge</name>
    <dbReference type="NCBI Taxonomy" id="400682"/>
    <lineage>
        <taxon>Eukaryota</taxon>
        <taxon>Metazoa</taxon>
        <taxon>Porifera</taxon>
        <taxon>Demospongiae</taxon>
        <taxon>Heteroscleromorpha</taxon>
        <taxon>Haplosclerida</taxon>
        <taxon>Niphatidae</taxon>
        <taxon>Amphimedon</taxon>
    </lineage>
</organism>
<keyword evidence="4" id="KW-0813">Transport</keyword>
<keyword evidence="10" id="KW-1185">Reference proteome</keyword>
<dbReference type="Pfam" id="PF25795">
    <property type="entry name" value="TPR_XPO7"/>
    <property type="match status" value="1"/>
</dbReference>
<evidence type="ECO:0000256" key="7">
    <source>
        <dbReference type="ARBA" id="ARBA00023242"/>
    </source>
</evidence>
<sequence>MPISYRYNYPTCSHVSVQTRSPLLSGLASPAALPSANFRARGSPIMEDQVCLSSTLHSSLFLSPIPLPFLQLVQLELLCHQLYESSDIVTRRRAEKTLVAFSESPNSLPQCQILLENSQSPYALLLAASTLTKLVTSPTSSLSSDDRLQLRNYILQYLSTRISLTPYVVRALVQLIARISKHGWFDNDKSKGFMFRDILEEVGKFLQGSAAHCVVGIQILYELVQEMNTLESTRTLAKHRKTAGSFRDESLYNIFTLSTTLLRQVNISDEQQQPLVEWLLKLCSICLSFDFIGNSTDESSDDLTTVQIPTAWRPLFRDFSTLQLFFGLFHSLPPRLATYSVSCLVQLASARRSLFSNLERAQYLEQLVKGVQAILESPQSLSNAECYHEFCRLLVRLKSNYQLGELMKLDQYPQFLQLVAKFTISSLQSWQFSSNSVHYLLSLWQKMVGSVPYIRAQDTHLLNTYVPEIVKVYITSRLECVEGVLRDDIEDPLDDDTALGQQLDQLSVIARCDYHNTCELLISLFDTSASNYQQLLQSSSTRNENELSLREGQLAWLVHLIGHVIGGHVAHSNSGAYDSIDGQLVCRVLQLMDLTDAHLSQRGSEHLDIAIIGFFEQFRKFYIGEMIHKSAQVYRTLGEQLGLNDETMVLNVIVRKIITNLKMWMRSQSIMTKTLMLLQDLSLGFSSVRKLFKLDSIQFILANHNAEHFPFLGIVTSDQVDTRCRTVFYTALGRLLMVELGENEERFTHFMTPITNTLEQVKTALSGQTVLSEQQIKQMIVGAARDSRGILIAFSNKQSYGLFFEWIYPNYVSIFVEALRLWYLDSFVTTPTLKLVAELAQNRSQRLTFDVTSPNGVLLFREASRTIVTYGGQILTVGDIPEEELYSRKLKGIAISFSLLKSSLCGNYVNFGVLKLYGDTAMEDAMNIFVKLLISLPLKNLLDYPKLSASYYPLLEVLTQHHMEFISTLEPNVIIYIISSLSEGLSSLDTSVCTGCCSSLDHILTFLFKKLNKQKTGGGGGGAFTPSYALLQLPQARPEILQDMLNSILNTVMFEKCRIQWSMSRPLLGLILLNEDYFKTLRDQIVSLQPLEKQSSMSVCFDNLMDGIEYNMSTRNRDKFTQNLSVFRRDLTVSMKDSQADMMNESLPPMMMT</sequence>
<dbReference type="EnsemblMetazoa" id="XM_020005858.1">
    <property type="protein sequence ID" value="XP_019861417.1"/>
    <property type="gene ID" value="LOC100633711"/>
</dbReference>
<evidence type="ECO:0000313" key="10">
    <source>
        <dbReference type="Proteomes" id="UP000007879"/>
    </source>
</evidence>
<comment type="subcellular location">
    <subcellularLocation>
        <location evidence="2">Cytoplasm</location>
    </subcellularLocation>
    <subcellularLocation>
        <location evidence="1">Nucleus</location>
    </subcellularLocation>
</comment>
<reference evidence="9" key="2">
    <citation type="submission" date="2024-06" db="UniProtKB">
        <authorList>
            <consortium name="EnsemblMetazoa"/>
        </authorList>
    </citation>
    <scope>IDENTIFICATION</scope>
</reference>
<dbReference type="InterPro" id="IPR011989">
    <property type="entry name" value="ARM-like"/>
</dbReference>
<dbReference type="InterPro" id="IPR001494">
    <property type="entry name" value="Importin-beta_N"/>
</dbReference>
<dbReference type="PANTHER" id="PTHR12596">
    <property type="entry name" value="EXPORTIN 4,7-RELATED"/>
    <property type="match status" value="1"/>
</dbReference>
<dbReference type="SMART" id="SM00913">
    <property type="entry name" value="IBN_N"/>
    <property type="match status" value="1"/>
</dbReference>
<keyword evidence="6" id="KW-0653">Protein transport</keyword>
<dbReference type="InterPro" id="IPR016024">
    <property type="entry name" value="ARM-type_fold"/>
</dbReference>
<evidence type="ECO:0000256" key="5">
    <source>
        <dbReference type="ARBA" id="ARBA00022490"/>
    </source>
</evidence>
<name>A0AAN0JWG6_AMPQE</name>
<dbReference type="SUPFAM" id="SSF48371">
    <property type="entry name" value="ARM repeat"/>
    <property type="match status" value="1"/>
</dbReference>
<evidence type="ECO:0000256" key="2">
    <source>
        <dbReference type="ARBA" id="ARBA00004496"/>
    </source>
</evidence>
<evidence type="ECO:0000256" key="1">
    <source>
        <dbReference type="ARBA" id="ARBA00004123"/>
    </source>
</evidence>
<reference evidence="10" key="1">
    <citation type="journal article" date="2010" name="Nature">
        <title>The Amphimedon queenslandica genome and the evolution of animal complexity.</title>
        <authorList>
            <person name="Srivastava M."/>
            <person name="Simakov O."/>
            <person name="Chapman J."/>
            <person name="Fahey B."/>
            <person name="Gauthier M.E."/>
            <person name="Mitros T."/>
            <person name="Richards G.S."/>
            <person name="Conaco C."/>
            <person name="Dacre M."/>
            <person name="Hellsten U."/>
            <person name="Larroux C."/>
            <person name="Putnam N.H."/>
            <person name="Stanke M."/>
            <person name="Adamska M."/>
            <person name="Darling A."/>
            <person name="Degnan S.M."/>
            <person name="Oakley T.H."/>
            <person name="Plachetzki D.C."/>
            <person name="Zhai Y."/>
            <person name="Adamski M."/>
            <person name="Calcino A."/>
            <person name="Cummins S.F."/>
            <person name="Goodstein D.M."/>
            <person name="Harris C."/>
            <person name="Jackson D.J."/>
            <person name="Leys S.P."/>
            <person name="Shu S."/>
            <person name="Woodcroft B.J."/>
            <person name="Vervoort M."/>
            <person name="Kosik K.S."/>
            <person name="Manning G."/>
            <person name="Degnan B.M."/>
            <person name="Rokhsar D.S."/>
        </authorList>
    </citation>
    <scope>NUCLEOTIDE SEQUENCE [LARGE SCALE GENOMIC DNA]</scope>
</reference>
<proteinExistence type="inferred from homology"/>
<dbReference type="Gene3D" id="1.25.10.10">
    <property type="entry name" value="Leucine-rich Repeat Variant"/>
    <property type="match status" value="2"/>
</dbReference>
<dbReference type="Proteomes" id="UP000007879">
    <property type="component" value="Unassembled WGS sequence"/>
</dbReference>
<dbReference type="RefSeq" id="XP_019861417.1">
    <property type="nucleotide sequence ID" value="XM_020005858.1"/>
</dbReference>
<dbReference type="GO" id="GO:0005049">
    <property type="term" value="F:nuclear export signal receptor activity"/>
    <property type="evidence" value="ECO:0007669"/>
    <property type="project" value="InterPro"/>
</dbReference>
<dbReference type="GeneID" id="100633711"/>
<evidence type="ECO:0000256" key="4">
    <source>
        <dbReference type="ARBA" id="ARBA00022448"/>
    </source>
</evidence>
<dbReference type="PANTHER" id="PTHR12596:SF2">
    <property type="entry name" value="EXPORTIN-7 ISOFORM X1"/>
    <property type="match status" value="1"/>
</dbReference>
<evidence type="ECO:0000313" key="9">
    <source>
        <dbReference type="EnsemblMetazoa" id="XP_019861417.1"/>
    </source>
</evidence>
<evidence type="ECO:0000256" key="6">
    <source>
        <dbReference type="ARBA" id="ARBA00022927"/>
    </source>
</evidence>
<dbReference type="PROSITE" id="PS50166">
    <property type="entry name" value="IMPORTIN_B_NT"/>
    <property type="match status" value="1"/>
</dbReference>
<protein>
    <recommendedName>
        <fullName evidence="8">Importin N-terminal domain-containing protein</fullName>
    </recommendedName>
</protein>
<dbReference type="InterPro" id="IPR044189">
    <property type="entry name" value="XPO4/7-like"/>
</dbReference>
<dbReference type="FunFam" id="1.25.10.10:FF:000042">
    <property type="entry name" value="exportin-7 isoform X1"/>
    <property type="match status" value="1"/>
</dbReference>
<keyword evidence="7" id="KW-0539">Nucleus</keyword>
<accession>A0AAN0JWG6</accession>
<evidence type="ECO:0000256" key="3">
    <source>
        <dbReference type="ARBA" id="ARBA00009466"/>
    </source>
</evidence>
<dbReference type="GO" id="GO:0006611">
    <property type="term" value="P:protein export from nucleus"/>
    <property type="evidence" value="ECO:0007669"/>
    <property type="project" value="TreeGrafter"/>
</dbReference>
<evidence type="ECO:0000259" key="8">
    <source>
        <dbReference type="PROSITE" id="PS50166"/>
    </source>
</evidence>
<feature type="domain" description="Importin N-terminal" evidence="8">
    <location>
        <begin position="94"/>
        <end position="160"/>
    </location>
</feature>
<dbReference type="GO" id="GO:0005643">
    <property type="term" value="C:nuclear pore"/>
    <property type="evidence" value="ECO:0007669"/>
    <property type="project" value="TreeGrafter"/>
</dbReference>
<dbReference type="InterPro" id="IPR057947">
    <property type="entry name" value="TPR_XPO7/RBP17"/>
</dbReference>
<comment type="similarity">
    <text evidence="3">Belongs to the exportin family.</text>
</comment>
<dbReference type="GO" id="GO:0031267">
    <property type="term" value="F:small GTPase binding"/>
    <property type="evidence" value="ECO:0007669"/>
    <property type="project" value="InterPro"/>
</dbReference>
<dbReference type="KEGG" id="aqu:100633711"/>
<dbReference type="AlphaFoldDB" id="A0AAN0JWG6"/>